<dbReference type="PANTHER" id="PTHR35496">
    <property type="entry name" value="2S SEED STORAGE PROTEIN 1-RELATED"/>
    <property type="match status" value="1"/>
</dbReference>
<keyword evidence="4" id="KW-0732">Signal</keyword>
<dbReference type="OMA" id="GEREQCK"/>
<evidence type="ECO:0000256" key="4">
    <source>
        <dbReference type="SAM" id="SignalP"/>
    </source>
</evidence>
<name>A0A022R9C6_ERYGU</name>
<accession>A0A022R9C6</accession>
<dbReference type="Pfam" id="PF00234">
    <property type="entry name" value="Tryp_alpha_amyl"/>
    <property type="match status" value="1"/>
</dbReference>
<keyword evidence="3" id="KW-0708">Seed storage protein</keyword>
<dbReference type="PANTHER" id="PTHR35496:SF4">
    <property type="entry name" value="2S SULFUR-RICH SEED STORAGE PROTEIN 2-LIKE"/>
    <property type="match status" value="1"/>
</dbReference>
<keyword evidence="2" id="KW-0758">Storage protein</keyword>
<dbReference type="InterPro" id="IPR000617">
    <property type="entry name" value="Napin/2SS/CON"/>
</dbReference>
<keyword evidence="7" id="KW-1185">Reference proteome</keyword>
<evidence type="ECO:0000256" key="2">
    <source>
        <dbReference type="ARBA" id="ARBA00022761"/>
    </source>
</evidence>
<dbReference type="Proteomes" id="UP000030748">
    <property type="component" value="Unassembled WGS sequence"/>
</dbReference>
<evidence type="ECO:0000256" key="3">
    <source>
        <dbReference type="ARBA" id="ARBA00023129"/>
    </source>
</evidence>
<dbReference type="InterPro" id="IPR036312">
    <property type="entry name" value="Bifun_inhib/LTP/seed_sf"/>
</dbReference>
<organism evidence="6 7">
    <name type="scientific">Erythranthe guttata</name>
    <name type="common">Yellow monkey flower</name>
    <name type="synonym">Mimulus guttatus</name>
    <dbReference type="NCBI Taxonomy" id="4155"/>
    <lineage>
        <taxon>Eukaryota</taxon>
        <taxon>Viridiplantae</taxon>
        <taxon>Streptophyta</taxon>
        <taxon>Embryophyta</taxon>
        <taxon>Tracheophyta</taxon>
        <taxon>Spermatophyta</taxon>
        <taxon>Magnoliopsida</taxon>
        <taxon>eudicotyledons</taxon>
        <taxon>Gunneridae</taxon>
        <taxon>Pentapetalae</taxon>
        <taxon>asterids</taxon>
        <taxon>lamiids</taxon>
        <taxon>Lamiales</taxon>
        <taxon>Phrymaceae</taxon>
        <taxon>Erythranthe</taxon>
    </lineage>
</organism>
<dbReference type="GO" id="GO:0045735">
    <property type="term" value="F:nutrient reservoir activity"/>
    <property type="evidence" value="ECO:0007669"/>
    <property type="project" value="UniProtKB-KW"/>
</dbReference>
<evidence type="ECO:0000313" key="7">
    <source>
        <dbReference type="Proteomes" id="UP000030748"/>
    </source>
</evidence>
<dbReference type="KEGG" id="egt:105960060"/>
<dbReference type="PRINTS" id="PR00496">
    <property type="entry name" value="NAPIN"/>
</dbReference>
<feature type="chain" id="PRO_5001504582" description="Bifunctional inhibitor/plant lipid transfer protein/seed storage helical domain-containing protein" evidence="4">
    <location>
        <begin position="22"/>
        <end position="157"/>
    </location>
</feature>
<proteinExistence type="inferred from homology"/>
<feature type="domain" description="Bifunctional inhibitor/plant lipid transfer protein/seed storage helical" evidence="5">
    <location>
        <begin position="45"/>
        <end position="150"/>
    </location>
</feature>
<dbReference type="PhylomeDB" id="A0A022R9C6"/>
<dbReference type="SMART" id="SM00499">
    <property type="entry name" value="AAI"/>
    <property type="match status" value="1"/>
</dbReference>
<evidence type="ECO:0000259" key="5">
    <source>
        <dbReference type="SMART" id="SM00499"/>
    </source>
</evidence>
<gene>
    <name evidence="6" type="ORF">MIMGU_mgv1a015473mg</name>
</gene>
<dbReference type="SUPFAM" id="SSF47699">
    <property type="entry name" value="Bifunctional inhibitor/lipid-transfer protein/seed storage 2S albumin"/>
    <property type="match status" value="1"/>
</dbReference>
<reference evidence="6 7" key="1">
    <citation type="journal article" date="2013" name="Proc. Natl. Acad. Sci. U.S.A.">
        <title>Fine-scale variation in meiotic recombination in Mimulus inferred from population shotgun sequencing.</title>
        <authorList>
            <person name="Hellsten U."/>
            <person name="Wright K.M."/>
            <person name="Jenkins J."/>
            <person name="Shu S."/>
            <person name="Yuan Y."/>
            <person name="Wessler S.R."/>
            <person name="Schmutz J."/>
            <person name="Willis J.H."/>
            <person name="Rokhsar D.S."/>
        </authorList>
    </citation>
    <scope>NUCLEOTIDE SEQUENCE [LARGE SCALE GENOMIC DNA]</scope>
    <source>
        <strain evidence="7">cv. DUN x IM62</strain>
    </source>
</reference>
<feature type="signal peptide" evidence="4">
    <location>
        <begin position="1"/>
        <end position="21"/>
    </location>
</feature>
<protein>
    <recommendedName>
        <fullName evidence="5">Bifunctional inhibitor/plant lipid transfer protein/seed storage helical domain-containing protein</fullName>
    </recommendedName>
</protein>
<dbReference type="EMBL" id="KI630617">
    <property type="protein sequence ID" value="EYU35490.1"/>
    <property type="molecule type" value="Genomic_DNA"/>
</dbReference>
<dbReference type="AlphaFoldDB" id="A0A022R9C6"/>
<dbReference type="eggNOG" id="ENOG502S7EV">
    <property type="taxonomic scope" value="Eukaryota"/>
</dbReference>
<evidence type="ECO:0000256" key="1">
    <source>
        <dbReference type="ARBA" id="ARBA00008262"/>
    </source>
</evidence>
<dbReference type="InterPro" id="IPR016140">
    <property type="entry name" value="Bifunc_inhib/LTP/seed_store"/>
</dbReference>
<comment type="similarity">
    <text evidence="1">Belongs to the 2S seed storage albumins family.</text>
</comment>
<dbReference type="OrthoDB" id="1922883at2759"/>
<dbReference type="Gene3D" id="1.10.110.10">
    <property type="entry name" value="Plant lipid-transfer and hydrophobic proteins"/>
    <property type="match status" value="1"/>
</dbReference>
<evidence type="ECO:0000313" key="6">
    <source>
        <dbReference type="EMBL" id="EYU35490.1"/>
    </source>
</evidence>
<sequence>MANKATLAAALLVALVTLTSATSYTTTVTTTTIDDEATRGEQQECRQHVQGRLYLSCQRYLSQRSQYGGDEEEVVEMTTTGNPKERSQDLRSCCQQLHYVKQQCRCEAIKLAAEEVQQEGGQWQTGELQQVYERARYLPRQCNFRSPQQCQFRDLFL</sequence>